<proteinExistence type="predicted"/>
<evidence type="ECO:0000313" key="2">
    <source>
        <dbReference type="Proteomes" id="UP000886998"/>
    </source>
</evidence>
<keyword evidence="2" id="KW-1185">Reference proteome</keyword>
<dbReference type="EMBL" id="BMAV01012438">
    <property type="protein sequence ID" value="GFY59130.1"/>
    <property type="molecule type" value="Genomic_DNA"/>
</dbReference>
<name>A0A8X7C7U9_9ARAC</name>
<accession>A0A8X7C7U9</accession>
<dbReference type="Proteomes" id="UP000886998">
    <property type="component" value="Unassembled WGS sequence"/>
</dbReference>
<evidence type="ECO:0000313" key="1">
    <source>
        <dbReference type="EMBL" id="GFY59130.1"/>
    </source>
</evidence>
<gene>
    <name evidence="1" type="ORF">TNIN_455361</name>
</gene>
<dbReference type="OrthoDB" id="6511153at2759"/>
<dbReference type="AlphaFoldDB" id="A0A8X7C7U9"/>
<organism evidence="1 2">
    <name type="scientific">Trichonephila inaurata madagascariensis</name>
    <dbReference type="NCBI Taxonomy" id="2747483"/>
    <lineage>
        <taxon>Eukaryota</taxon>
        <taxon>Metazoa</taxon>
        <taxon>Ecdysozoa</taxon>
        <taxon>Arthropoda</taxon>
        <taxon>Chelicerata</taxon>
        <taxon>Arachnida</taxon>
        <taxon>Araneae</taxon>
        <taxon>Araneomorphae</taxon>
        <taxon>Entelegynae</taxon>
        <taxon>Araneoidea</taxon>
        <taxon>Nephilidae</taxon>
        <taxon>Trichonephila</taxon>
        <taxon>Trichonephila inaurata</taxon>
    </lineage>
</organism>
<sequence length="173" mass="19188">MKIGMVPGTKGPWSPCLLCHELKSLKIRRLERTMLTVVLSLFFVAVGILGSPNEEDVVYVTPFRSPRPVLLLTTTVAGITNPAAEFMTLDSVSPTEMAATEPVPFECGTSNPCGWQMYTTSGLNRENTEFIKSPCYCPNNTRCAHHRENIRIEAYEYRCQPISLPTTDSTGEV</sequence>
<protein>
    <submittedName>
        <fullName evidence="1">Uncharacterized protein</fullName>
    </submittedName>
</protein>
<comment type="caution">
    <text evidence="1">The sequence shown here is derived from an EMBL/GenBank/DDBJ whole genome shotgun (WGS) entry which is preliminary data.</text>
</comment>
<reference evidence="1" key="1">
    <citation type="submission" date="2020-08" db="EMBL/GenBank/DDBJ databases">
        <title>Multicomponent nature underlies the extraordinary mechanical properties of spider dragline silk.</title>
        <authorList>
            <person name="Kono N."/>
            <person name="Nakamura H."/>
            <person name="Mori M."/>
            <person name="Yoshida Y."/>
            <person name="Ohtoshi R."/>
            <person name="Malay A.D."/>
            <person name="Moran D.A.P."/>
            <person name="Tomita M."/>
            <person name="Numata K."/>
            <person name="Arakawa K."/>
        </authorList>
    </citation>
    <scope>NUCLEOTIDE SEQUENCE</scope>
</reference>